<keyword evidence="3" id="KW-1185">Reference proteome</keyword>
<dbReference type="EMBL" id="WEID01000018">
    <property type="protein sequence ID" value="KAB8138422.1"/>
    <property type="molecule type" value="Genomic_DNA"/>
</dbReference>
<dbReference type="InterPro" id="IPR010982">
    <property type="entry name" value="Lambda_DNA-bd_dom_sf"/>
</dbReference>
<organism evidence="2 3">
    <name type="scientific">Gracilibacillus oryzae</name>
    <dbReference type="NCBI Taxonomy" id="1672701"/>
    <lineage>
        <taxon>Bacteria</taxon>
        <taxon>Bacillati</taxon>
        <taxon>Bacillota</taxon>
        <taxon>Bacilli</taxon>
        <taxon>Bacillales</taxon>
        <taxon>Bacillaceae</taxon>
        <taxon>Gracilibacillus</taxon>
    </lineage>
</organism>
<sequence length="63" mass="7284">MNLKIVETIRKQGFTAREVANKLNMDPNNLSRYDAKKRKITLETAYEISKIIGCKVDDLINEE</sequence>
<dbReference type="OrthoDB" id="2642285at2"/>
<feature type="domain" description="HTH cro/C1-type" evidence="1">
    <location>
        <begin position="5"/>
        <end position="59"/>
    </location>
</feature>
<dbReference type="InterPro" id="IPR001387">
    <property type="entry name" value="Cro/C1-type_HTH"/>
</dbReference>
<dbReference type="AlphaFoldDB" id="A0A7C8KWU1"/>
<proteinExistence type="predicted"/>
<dbReference type="SMART" id="SM00530">
    <property type="entry name" value="HTH_XRE"/>
    <property type="match status" value="1"/>
</dbReference>
<dbReference type="SUPFAM" id="SSF47413">
    <property type="entry name" value="lambda repressor-like DNA-binding domains"/>
    <property type="match status" value="1"/>
</dbReference>
<dbReference type="RefSeq" id="WP_153401957.1">
    <property type="nucleotide sequence ID" value="NZ_ML762425.1"/>
</dbReference>
<dbReference type="Proteomes" id="UP000480246">
    <property type="component" value="Unassembled WGS sequence"/>
</dbReference>
<evidence type="ECO:0000313" key="3">
    <source>
        <dbReference type="Proteomes" id="UP000480246"/>
    </source>
</evidence>
<reference evidence="2 3" key="1">
    <citation type="submission" date="2019-10" db="EMBL/GenBank/DDBJ databases">
        <title>Gracilibacillus sp. nov. isolated from rice seeds.</title>
        <authorList>
            <person name="He S."/>
        </authorList>
    </citation>
    <scope>NUCLEOTIDE SEQUENCE [LARGE SCALE GENOMIC DNA]</scope>
    <source>
        <strain evidence="2 3">TD8</strain>
    </source>
</reference>
<evidence type="ECO:0000259" key="1">
    <source>
        <dbReference type="PROSITE" id="PS50943"/>
    </source>
</evidence>
<gene>
    <name evidence="2" type="ORF">F9U64_05325</name>
</gene>
<comment type="caution">
    <text evidence="2">The sequence shown here is derived from an EMBL/GenBank/DDBJ whole genome shotgun (WGS) entry which is preliminary data.</text>
</comment>
<dbReference type="CDD" id="cd00093">
    <property type="entry name" value="HTH_XRE"/>
    <property type="match status" value="1"/>
</dbReference>
<dbReference type="GO" id="GO:0003677">
    <property type="term" value="F:DNA binding"/>
    <property type="evidence" value="ECO:0007669"/>
    <property type="project" value="InterPro"/>
</dbReference>
<dbReference type="Pfam" id="PF01381">
    <property type="entry name" value="HTH_3"/>
    <property type="match status" value="1"/>
</dbReference>
<dbReference type="Gene3D" id="1.10.260.40">
    <property type="entry name" value="lambda repressor-like DNA-binding domains"/>
    <property type="match status" value="1"/>
</dbReference>
<dbReference type="PROSITE" id="PS50943">
    <property type="entry name" value="HTH_CROC1"/>
    <property type="match status" value="1"/>
</dbReference>
<protein>
    <submittedName>
        <fullName evidence="2">Helix-turn-helix transcriptional regulator</fullName>
    </submittedName>
</protein>
<evidence type="ECO:0000313" key="2">
    <source>
        <dbReference type="EMBL" id="KAB8138422.1"/>
    </source>
</evidence>
<name>A0A7C8KWU1_9BACI</name>
<accession>A0A7C8KWU1</accession>